<sequence>MSTIFFSPLSFSCWLQNNTPHSAQSTHPPTPIHFVFPSVSEKWLHERSRRRIVIAKKKESKKDVLIRRGQVENRYRTDKIVLAERKGRLCRGRFNPAGGWWKTPARNRPNRRRRPPRKKGAKPT</sequence>
<feature type="compositionally biased region" description="Basic residues" evidence="1">
    <location>
        <begin position="108"/>
        <end position="124"/>
    </location>
</feature>
<evidence type="ECO:0000313" key="2">
    <source>
        <dbReference type="EMBL" id="CAG6549584.1"/>
    </source>
</evidence>
<dbReference type="EMBL" id="HBUE01241285">
    <property type="protein sequence ID" value="CAG6549584.1"/>
    <property type="molecule type" value="Transcribed_RNA"/>
</dbReference>
<name>A0A8D8I8R2_CULPI</name>
<feature type="region of interest" description="Disordered" evidence="1">
    <location>
        <begin position="99"/>
        <end position="124"/>
    </location>
</feature>
<protein>
    <submittedName>
        <fullName evidence="2">(northern house mosquito) hypothetical protein</fullName>
    </submittedName>
</protein>
<proteinExistence type="predicted"/>
<accession>A0A8D8I8R2</accession>
<dbReference type="AlphaFoldDB" id="A0A8D8I8R2"/>
<reference evidence="2" key="1">
    <citation type="submission" date="2021-05" db="EMBL/GenBank/DDBJ databases">
        <authorList>
            <person name="Alioto T."/>
            <person name="Alioto T."/>
            <person name="Gomez Garrido J."/>
        </authorList>
    </citation>
    <scope>NUCLEOTIDE SEQUENCE</scope>
</reference>
<dbReference type="EMBL" id="HBUE01348329">
    <property type="protein sequence ID" value="CAG6601858.1"/>
    <property type="molecule type" value="Transcribed_RNA"/>
</dbReference>
<evidence type="ECO:0000256" key="1">
    <source>
        <dbReference type="SAM" id="MobiDB-lite"/>
    </source>
</evidence>
<organism evidence="2">
    <name type="scientific">Culex pipiens</name>
    <name type="common">House mosquito</name>
    <dbReference type="NCBI Taxonomy" id="7175"/>
    <lineage>
        <taxon>Eukaryota</taxon>
        <taxon>Metazoa</taxon>
        <taxon>Ecdysozoa</taxon>
        <taxon>Arthropoda</taxon>
        <taxon>Hexapoda</taxon>
        <taxon>Insecta</taxon>
        <taxon>Pterygota</taxon>
        <taxon>Neoptera</taxon>
        <taxon>Endopterygota</taxon>
        <taxon>Diptera</taxon>
        <taxon>Nematocera</taxon>
        <taxon>Culicoidea</taxon>
        <taxon>Culicidae</taxon>
        <taxon>Culicinae</taxon>
        <taxon>Culicini</taxon>
        <taxon>Culex</taxon>
        <taxon>Culex</taxon>
    </lineage>
</organism>